<evidence type="ECO:0000313" key="5">
    <source>
        <dbReference type="Proteomes" id="UP001196873"/>
    </source>
</evidence>
<dbReference type="AlphaFoldDB" id="A0AAW4NPN7"/>
<dbReference type="EC" id="5.1.3.13" evidence="3"/>
<dbReference type="Proteomes" id="UP001196873">
    <property type="component" value="Unassembled WGS sequence"/>
</dbReference>
<evidence type="ECO:0000256" key="3">
    <source>
        <dbReference type="RuleBase" id="RU364069"/>
    </source>
</evidence>
<reference evidence="4" key="1">
    <citation type="submission" date="2021-07" db="EMBL/GenBank/DDBJ databases">
        <title>Genomic diversity and antimicrobial resistance of Prevotella spp. isolated from chronic lung disease airways.</title>
        <authorList>
            <person name="Webb K.A."/>
            <person name="Olagoke O.S."/>
            <person name="Baird T."/>
            <person name="Neill J."/>
            <person name="Pham A."/>
            <person name="Wells T.J."/>
            <person name="Ramsay K.A."/>
            <person name="Bell S.C."/>
            <person name="Sarovich D.S."/>
            <person name="Price E.P."/>
        </authorList>
    </citation>
    <scope>NUCLEOTIDE SEQUENCE</scope>
    <source>
        <strain evidence="4">SCHI0047.S.3</strain>
    </source>
</reference>
<proteinExistence type="inferred from homology"/>
<dbReference type="EMBL" id="JAHXRF010000021">
    <property type="protein sequence ID" value="MBW4866771.1"/>
    <property type="molecule type" value="Genomic_DNA"/>
</dbReference>
<name>A0AAW4NPN7_9BACT</name>
<feature type="active site" description="Proton donor" evidence="1">
    <location>
        <position position="131"/>
    </location>
</feature>
<dbReference type="GO" id="GO:0000271">
    <property type="term" value="P:polysaccharide biosynthetic process"/>
    <property type="evidence" value="ECO:0007669"/>
    <property type="project" value="TreeGrafter"/>
</dbReference>
<evidence type="ECO:0000256" key="2">
    <source>
        <dbReference type="PIRSR" id="PIRSR600888-3"/>
    </source>
</evidence>
<keyword evidence="3 4" id="KW-0413">Isomerase</keyword>
<comment type="pathway">
    <text evidence="3">Carbohydrate biosynthesis; dTDP-L-rhamnose biosynthesis.</text>
</comment>
<comment type="subunit">
    <text evidence="3">Homodimer.</text>
</comment>
<comment type="similarity">
    <text evidence="3">Belongs to the dTDP-4-dehydrorhamnose 3,5-epimerase family.</text>
</comment>
<organism evidence="4 5">
    <name type="scientific">Segatella salivae</name>
    <dbReference type="NCBI Taxonomy" id="228604"/>
    <lineage>
        <taxon>Bacteria</taxon>
        <taxon>Pseudomonadati</taxon>
        <taxon>Bacteroidota</taxon>
        <taxon>Bacteroidia</taxon>
        <taxon>Bacteroidales</taxon>
        <taxon>Prevotellaceae</taxon>
        <taxon>Segatella</taxon>
    </lineage>
</organism>
<dbReference type="PANTHER" id="PTHR21047">
    <property type="entry name" value="DTDP-6-DEOXY-D-GLUCOSE-3,5 EPIMERASE"/>
    <property type="match status" value="1"/>
</dbReference>
<dbReference type="NCBIfam" id="TIGR01221">
    <property type="entry name" value="rmlC"/>
    <property type="match status" value="1"/>
</dbReference>
<comment type="function">
    <text evidence="3">Catalyzes the epimerization of the C3' and C5'positions of dTDP-6-deoxy-D-xylo-4-hexulose, forming dTDP-6-deoxy-L-lyxo-4-hexulose.</text>
</comment>
<protein>
    <recommendedName>
        <fullName evidence="3">dTDP-4-dehydrorhamnose 3,5-epimerase</fullName>
        <ecNumber evidence="3">5.1.3.13</ecNumber>
    </recommendedName>
    <alternativeName>
        <fullName evidence="3">Thymidine diphospho-4-keto-rhamnose 3,5-epimerase</fullName>
    </alternativeName>
</protein>
<dbReference type="GO" id="GO:0008830">
    <property type="term" value="F:dTDP-4-dehydrorhamnose 3,5-epimerase activity"/>
    <property type="evidence" value="ECO:0007669"/>
    <property type="project" value="UniProtKB-UniRule"/>
</dbReference>
<accession>A0AAW4NPN7</accession>
<dbReference type="GO" id="GO:0005829">
    <property type="term" value="C:cytosol"/>
    <property type="evidence" value="ECO:0007669"/>
    <property type="project" value="TreeGrafter"/>
</dbReference>
<comment type="caution">
    <text evidence="4">The sequence shown here is derived from an EMBL/GenBank/DDBJ whole genome shotgun (WGS) entry which is preliminary data.</text>
</comment>
<dbReference type="InterPro" id="IPR000888">
    <property type="entry name" value="RmlC-like"/>
</dbReference>
<sequence length="182" mass="21208">MEYKQTDIKGVFIIEPRVFQDARGYFFEAWKDEEFQQKIGKIKFIQDNESKSSYGVLRGLHYQKGEYSQAKLVRVIKGKVLDVAVDIRKSSPTFGKYVMVELSEENKRQLFIPRGFAHGFLVLSDEAIFTYKVDNVYAPQHEASIRWNDEQIHIEWPIDSKDVLTSEKDLKACSLQDAELFD</sequence>
<evidence type="ECO:0000313" key="4">
    <source>
        <dbReference type="EMBL" id="MBW4866771.1"/>
    </source>
</evidence>
<dbReference type="PANTHER" id="PTHR21047:SF2">
    <property type="entry name" value="THYMIDINE DIPHOSPHO-4-KETO-RHAMNOSE 3,5-EPIMERASE"/>
    <property type="match status" value="1"/>
</dbReference>
<comment type="catalytic activity">
    <reaction evidence="3">
        <text>dTDP-4-dehydro-6-deoxy-alpha-D-glucose = dTDP-4-dehydro-beta-L-rhamnose</text>
        <dbReference type="Rhea" id="RHEA:16969"/>
        <dbReference type="ChEBI" id="CHEBI:57649"/>
        <dbReference type="ChEBI" id="CHEBI:62830"/>
        <dbReference type="EC" id="5.1.3.13"/>
    </reaction>
</comment>
<feature type="site" description="Participates in a stacking interaction with the thymidine ring of dTDP-4-oxo-6-deoxyglucose" evidence="2">
    <location>
        <position position="137"/>
    </location>
</feature>
<dbReference type="RefSeq" id="WP_219428271.1">
    <property type="nucleotide sequence ID" value="NZ_JAHXRD010000020.1"/>
</dbReference>
<evidence type="ECO:0000256" key="1">
    <source>
        <dbReference type="PIRSR" id="PIRSR600888-1"/>
    </source>
</evidence>
<gene>
    <name evidence="4" type="primary">rfbC</name>
    <name evidence="4" type="ORF">KZY68_12335</name>
</gene>
<feature type="active site" description="Proton acceptor" evidence="1">
    <location>
        <position position="61"/>
    </location>
</feature>
<dbReference type="Pfam" id="PF00908">
    <property type="entry name" value="dTDP_sugar_isom"/>
    <property type="match status" value="1"/>
</dbReference>
<dbReference type="GO" id="GO:0019305">
    <property type="term" value="P:dTDP-rhamnose biosynthetic process"/>
    <property type="evidence" value="ECO:0007669"/>
    <property type="project" value="UniProtKB-UniRule"/>
</dbReference>
<dbReference type="CDD" id="cd00438">
    <property type="entry name" value="cupin_RmlC"/>
    <property type="match status" value="1"/>
</dbReference>